<keyword evidence="1" id="KW-0812">Transmembrane</keyword>
<dbReference type="AlphaFoldDB" id="A0A1H3H757"/>
<dbReference type="Pfam" id="PF13197">
    <property type="entry name" value="DUF4013"/>
    <property type="match status" value="1"/>
</dbReference>
<dbReference type="OrthoDB" id="107590at2157"/>
<evidence type="ECO:0000256" key="1">
    <source>
        <dbReference type="SAM" id="Phobius"/>
    </source>
</evidence>
<feature type="transmembrane region" description="Helical" evidence="1">
    <location>
        <begin position="73"/>
        <end position="101"/>
    </location>
</feature>
<dbReference type="Proteomes" id="UP000199170">
    <property type="component" value="Unassembled WGS sequence"/>
</dbReference>
<evidence type="ECO:0008006" key="4">
    <source>
        <dbReference type="Google" id="ProtNLM"/>
    </source>
</evidence>
<reference evidence="3" key="1">
    <citation type="submission" date="2016-10" db="EMBL/GenBank/DDBJ databases">
        <authorList>
            <person name="Varghese N."/>
            <person name="Submissions S."/>
        </authorList>
    </citation>
    <scope>NUCLEOTIDE SEQUENCE [LARGE SCALE GENOMIC DNA]</scope>
    <source>
        <strain evidence="3">CGMCC 1.10118</strain>
    </source>
</reference>
<dbReference type="InterPro" id="IPR025098">
    <property type="entry name" value="DUF4013"/>
</dbReference>
<dbReference type="STRING" id="660517.SAMN04487946_106179"/>
<feature type="transmembrane region" description="Helical" evidence="1">
    <location>
        <begin position="175"/>
        <end position="198"/>
    </location>
</feature>
<dbReference type="EMBL" id="FNPB01000006">
    <property type="protein sequence ID" value="SDY10748.1"/>
    <property type="molecule type" value="Genomic_DNA"/>
</dbReference>
<protein>
    <recommendedName>
        <fullName evidence="4">DUF4013 domain-containing protein</fullName>
    </recommendedName>
</protein>
<organism evidence="2 3">
    <name type="scientific">Halobellus clavatus</name>
    <dbReference type="NCBI Taxonomy" id="660517"/>
    <lineage>
        <taxon>Archaea</taxon>
        <taxon>Methanobacteriati</taxon>
        <taxon>Methanobacteriota</taxon>
        <taxon>Stenosarchaea group</taxon>
        <taxon>Halobacteria</taxon>
        <taxon>Halobacteriales</taxon>
        <taxon>Haloferacaceae</taxon>
        <taxon>Halobellus</taxon>
    </lineage>
</organism>
<keyword evidence="1" id="KW-1133">Transmembrane helix</keyword>
<keyword evidence="1" id="KW-0472">Membrane</keyword>
<feature type="transmembrane region" description="Helical" evidence="1">
    <location>
        <begin position="121"/>
        <end position="154"/>
    </location>
</feature>
<evidence type="ECO:0000313" key="2">
    <source>
        <dbReference type="EMBL" id="SDY10748.1"/>
    </source>
</evidence>
<evidence type="ECO:0000313" key="3">
    <source>
        <dbReference type="Proteomes" id="UP000199170"/>
    </source>
</evidence>
<proteinExistence type="predicted"/>
<sequence length="249" mass="25879">MIQQSLQYLRNDEDSWVTTVLIGGILSLLSPLVIPAILVLGYLVRVVRETMHGNEDAPVFDDWGDLFSDGIRAFIVVFVYGFVPALVAALVLGGGVLSFLVVGGSASGVAGSLGPRSGLAAGLGLLVVLVGGVVAFAVSLLAAYVVPAALASLAEREDLSGAFSLRELRPVLTTGTYATAWVSGLGIIFVFGLVASALNAIPPVGFLAGGFLGFYGAVAAYYLIGHAWGELHEVNVNDERDSMDERPAV</sequence>
<keyword evidence="3" id="KW-1185">Reference proteome</keyword>
<accession>A0A1H3H757</accession>
<feature type="transmembrane region" description="Helical" evidence="1">
    <location>
        <begin position="204"/>
        <end position="224"/>
    </location>
</feature>
<name>A0A1H3H757_9EURY</name>
<feature type="transmembrane region" description="Helical" evidence="1">
    <location>
        <begin position="20"/>
        <end position="44"/>
    </location>
</feature>
<gene>
    <name evidence="2" type="ORF">SAMN04487946_106179</name>
</gene>
<dbReference type="RefSeq" id="WP_089767281.1">
    <property type="nucleotide sequence ID" value="NZ_FNPB01000006.1"/>
</dbReference>